<feature type="region of interest" description="Disordered" evidence="8">
    <location>
        <begin position="101"/>
        <end position="131"/>
    </location>
</feature>
<dbReference type="GO" id="GO:2000253">
    <property type="term" value="P:positive regulation of feeding behavior"/>
    <property type="evidence" value="ECO:0007669"/>
    <property type="project" value="TreeGrafter"/>
</dbReference>
<comment type="similarity">
    <text evidence="2 7">Belongs to the insulin family.</text>
</comment>
<dbReference type="PANTHER" id="PTHR20968">
    <property type="entry name" value="ILGF DOMAIN-CONTAINING PROTEIN"/>
    <property type="match status" value="1"/>
</dbReference>
<evidence type="ECO:0000256" key="6">
    <source>
        <dbReference type="ARBA" id="ARBA00023157"/>
    </source>
</evidence>
<dbReference type="InterPro" id="IPR051777">
    <property type="entry name" value="Insulin-like_neuro_ligands"/>
</dbReference>
<feature type="compositionally biased region" description="Basic and acidic residues" evidence="8">
    <location>
        <begin position="112"/>
        <end position="130"/>
    </location>
</feature>
<evidence type="ECO:0000256" key="2">
    <source>
        <dbReference type="ARBA" id="ARBA00009034"/>
    </source>
</evidence>
<organism evidence="11 12">
    <name type="scientific">Acipenser oxyrinchus oxyrinchus</name>
    <dbReference type="NCBI Taxonomy" id="40147"/>
    <lineage>
        <taxon>Eukaryota</taxon>
        <taxon>Metazoa</taxon>
        <taxon>Chordata</taxon>
        <taxon>Craniata</taxon>
        <taxon>Vertebrata</taxon>
        <taxon>Euteleostomi</taxon>
        <taxon>Actinopterygii</taxon>
        <taxon>Chondrostei</taxon>
        <taxon>Acipenseriformes</taxon>
        <taxon>Acipenseridae</taxon>
        <taxon>Acipenser</taxon>
    </lineage>
</organism>
<comment type="subcellular location">
    <subcellularLocation>
        <location evidence="1 7">Secreted</location>
    </subcellularLocation>
</comment>
<dbReference type="Proteomes" id="UP001230051">
    <property type="component" value="Unassembled WGS sequence"/>
</dbReference>
<dbReference type="InterPro" id="IPR036438">
    <property type="entry name" value="Insulin-like_sf"/>
</dbReference>
<proteinExistence type="inferred from homology"/>
<dbReference type="EMBL" id="JAGXEW010000046">
    <property type="protein sequence ID" value="KAK1152547.1"/>
    <property type="molecule type" value="Genomic_DNA"/>
</dbReference>
<dbReference type="InterPro" id="IPR016179">
    <property type="entry name" value="Insulin-like"/>
</dbReference>
<dbReference type="GO" id="GO:0005576">
    <property type="term" value="C:extracellular region"/>
    <property type="evidence" value="ECO:0007669"/>
    <property type="project" value="UniProtKB-SubCell"/>
</dbReference>
<dbReference type="InterPro" id="IPR022353">
    <property type="entry name" value="Insulin_CS"/>
</dbReference>
<dbReference type="Pfam" id="PF00049">
    <property type="entry name" value="Insulin"/>
    <property type="match status" value="1"/>
</dbReference>
<keyword evidence="12" id="KW-1185">Reference proteome</keyword>
<keyword evidence="4 7" id="KW-0964">Secreted</keyword>
<evidence type="ECO:0000256" key="9">
    <source>
        <dbReference type="SAM" id="SignalP"/>
    </source>
</evidence>
<dbReference type="PANTHER" id="PTHR20968:SF2">
    <property type="entry name" value="INSULIN-LIKE PEPTIDE INSL5"/>
    <property type="match status" value="1"/>
</dbReference>
<dbReference type="GO" id="GO:0005179">
    <property type="term" value="F:hormone activity"/>
    <property type="evidence" value="ECO:0007669"/>
    <property type="project" value="UniProtKB-KW"/>
</dbReference>
<keyword evidence="6" id="KW-1015">Disulfide bond</keyword>
<evidence type="ECO:0000256" key="3">
    <source>
        <dbReference type="ARBA" id="ARBA00011207"/>
    </source>
</evidence>
<dbReference type="Gene3D" id="1.10.100.10">
    <property type="entry name" value="Insulin-like"/>
    <property type="match status" value="1"/>
</dbReference>
<feature type="signal peptide" evidence="9">
    <location>
        <begin position="1"/>
        <end position="23"/>
    </location>
</feature>
<evidence type="ECO:0000259" key="10">
    <source>
        <dbReference type="SMART" id="SM00078"/>
    </source>
</evidence>
<evidence type="ECO:0000256" key="4">
    <source>
        <dbReference type="ARBA" id="ARBA00022525"/>
    </source>
</evidence>
<dbReference type="SUPFAM" id="SSF56994">
    <property type="entry name" value="Insulin-like"/>
    <property type="match status" value="1"/>
</dbReference>
<dbReference type="PROSITE" id="PS00262">
    <property type="entry name" value="INSULIN"/>
    <property type="match status" value="1"/>
</dbReference>
<keyword evidence="9" id="KW-0732">Signal</keyword>
<evidence type="ECO:0000256" key="1">
    <source>
        <dbReference type="ARBA" id="ARBA00004613"/>
    </source>
</evidence>
<dbReference type="AlphaFoldDB" id="A0AAD8CJI2"/>
<comment type="caution">
    <text evidence="11">The sequence shown here is derived from an EMBL/GenBank/DDBJ whole genome shotgun (WGS) entry which is preliminary data.</text>
</comment>
<comment type="subunit">
    <text evidence="3">Heterodimer of a B chain and an A chain linked by two disulfide bonds.</text>
</comment>
<evidence type="ECO:0000313" key="11">
    <source>
        <dbReference type="EMBL" id="KAK1152547.1"/>
    </source>
</evidence>
<evidence type="ECO:0000256" key="8">
    <source>
        <dbReference type="SAM" id="MobiDB-lite"/>
    </source>
</evidence>
<keyword evidence="5" id="KW-0372">Hormone</keyword>
<reference evidence="11" key="1">
    <citation type="submission" date="2022-02" db="EMBL/GenBank/DDBJ databases">
        <title>Atlantic sturgeon de novo genome assembly.</title>
        <authorList>
            <person name="Stock M."/>
            <person name="Klopp C."/>
            <person name="Guiguen Y."/>
            <person name="Cabau C."/>
            <person name="Parinello H."/>
            <person name="Santidrian Yebra-Pimentel E."/>
            <person name="Kuhl H."/>
            <person name="Dirks R.P."/>
            <person name="Guessner J."/>
            <person name="Wuertz S."/>
            <person name="Du K."/>
            <person name="Schartl M."/>
        </authorList>
    </citation>
    <scope>NUCLEOTIDE SEQUENCE</scope>
    <source>
        <strain evidence="11">STURGEONOMICS-FGT-2020</strain>
        <tissue evidence="11">Whole blood</tissue>
    </source>
</reference>
<feature type="chain" id="PRO_5041967778" evidence="9">
    <location>
        <begin position="24"/>
        <end position="149"/>
    </location>
</feature>
<sequence length="149" mass="16626">MARLVSLACFGLLLALAVWVCGAQDSGVKLCGREFIRTVVMSCGGARWKRYSPELGQPRVNPYRELLEWLDSDKFNSLGHLETTAEPQDWSLDAGIYGTSAERSQDFSQSHVETDRDSSEWSPRSRRDAGPAKVCCKWGCTKSELAKFC</sequence>
<dbReference type="GO" id="GO:0001664">
    <property type="term" value="F:G protein-coupled receptor binding"/>
    <property type="evidence" value="ECO:0007669"/>
    <property type="project" value="TreeGrafter"/>
</dbReference>
<name>A0AAD8CJI2_ACIOX</name>
<evidence type="ECO:0000256" key="5">
    <source>
        <dbReference type="ARBA" id="ARBA00022702"/>
    </source>
</evidence>
<evidence type="ECO:0000313" key="12">
    <source>
        <dbReference type="Proteomes" id="UP001230051"/>
    </source>
</evidence>
<dbReference type="CDD" id="cd04365">
    <property type="entry name" value="IlGF_relaxin_like"/>
    <property type="match status" value="1"/>
</dbReference>
<accession>A0AAD8CJI2</accession>
<dbReference type="SMART" id="SM00078">
    <property type="entry name" value="IlGF"/>
    <property type="match status" value="1"/>
</dbReference>
<protein>
    <submittedName>
        <fullName evidence="11">Relaxin-3-like</fullName>
    </submittedName>
</protein>
<gene>
    <name evidence="11" type="primary">RLN3</name>
    <name evidence="11" type="ORF">AOXY_G31239</name>
</gene>
<evidence type="ECO:0000256" key="7">
    <source>
        <dbReference type="RuleBase" id="RU000406"/>
    </source>
</evidence>
<feature type="domain" description="Insulin-like" evidence="10">
    <location>
        <begin position="28"/>
        <end position="149"/>
    </location>
</feature>